<dbReference type="InterPro" id="IPR011991">
    <property type="entry name" value="ArsR-like_HTH"/>
</dbReference>
<dbReference type="InterPro" id="IPR051011">
    <property type="entry name" value="Metal_resp_trans_reg"/>
</dbReference>
<comment type="caution">
    <text evidence="1">The sequence shown here is derived from an EMBL/GenBank/DDBJ whole genome shotgun (WGS) entry which is preliminary data.</text>
</comment>
<dbReference type="Proteomes" id="UP000460194">
    <property type="component" value="Unassembled WGS sequence"/>
</dbReference>
<accession>A0A6B1IDD5</accession>
<dbReference type="CDD" id="cd00090">
    <property type="entry name" value="HTH_ARSR"/>
    <property type="match status" value="1"/>
</dbReference>
<dbReference type="SUPFAM" id="SSF46785">
    <property type="entry name" value="Winged helix' DNA-binding domain"/>
    <property type="match status" value="1"/>
</dbReference>
<name>A0A6B1IDD5_9EURY</name>
<sequence length="91" mass="9968">MRLSVTGDESATVCELLSSTTARAIVAALKEGPKPASEIATAVGTSLQNTSYHLDRLVEGDLVEPTQTWYSKKGREMTVYALRTHELVIRF</sequence>
<proteinExistence type="predicted"/>
<dbReference type="InterPro" id="IPR036388">
    <property type="entry name" value="WH-like_DNA-bd_sf"/>
</dbReference>
<dbReference type="PANTHER" id="PTHR43132:SF2">
    <property type="entry name" value="ARSENICAL RESISTANCE OPERON REPRESSOR ARSR-RELATED"/>
    <property type="match status" value="1"/>
</dbReference>
<protein>
    <submittedName>
        <fullName evidence="1">Helix-turn-helix domain-containing protein</fullName>
    </submittedName>
</protein>
<dbReference type="Pfam" id="PF12840">
    <property type="entry name" value="HTH_20"/>
    <property type="match status" value="1"/>
</dbReference>
<reference evidence="1 2" key="1">
    <citation type="submission" date="2019-11" db="EMBL/GenBank/DDBJ databases">
        <title>Genome sequences of 17 halophilic strains isolated from different environments.</title>
        <authorList>
            <person name="Furrow R.E."/>
        </authorList>
    </citation>
    <scope>NUCLEOTIDE SEQUENCE [LARGE SCALE GENOMIC DNA]</scope>
    <source>
        <strain evidence="1 2">22517_05_Cabo</strain>
    </source>
</reference>
<gene>
    <name evidence="1" type="ORF">GLW36_11255</name>
</gene>
<evidence type="ECO:0000313" key="1">
    <source>
        <dbReference type="EMBL" id="MYL17217.1"/>
    </source>
</evidence>
<dbReference type="InterPro" id="IPR036390">
    <property type="entry name" value="WH_DNA-bd_sf"/>
</dbReference>
<dbReference type="AlphaFoldDB" id="A0A6B1IDD5"/>
<dbReference type="EMBL" id="WMEO01000018">
    <property type="protein sequence ID" value="MYL17217.1"/>
    <property type="molecule type" value="Genomic_DNA"/>
</dbReference>
<dbReference type="Gene3D" id="1.10.10.10">
    <property type="entry name" value="Winged helix-like DNA-binding domain superfamily/Winged helix DNA-binding domain"/>
    <property type="match status" value="1"/>
</dbReference>
<dbReference type="PANTHER" id="PTHR43132">
    <property type="entry name" value="ARSENICAL RESISTANCE OPERON REPRESSOR ARSR-RELATED"/>
    <property type="match status" value="1"/>
</dbReference>
<evidence type="ECO:0000313" key="2">
    <source>
        <dbReference type="Proteomes" id="UP000460194"/>
    </source>
</evidence>
<dbReference type="RefSeq" id="WP_007344300.1">
    <property type="nucleotide sequence ID" value="NZ_WMEO01000018.1"/>
</dbReference>
<organism evidence="1 2">
    <name type="scientific">Halorubrum distributum</name>
    <dbReference type="NCBI Taxonomy" id="29283"/>
    <lineage>
        <taxon>Archaea</taxon>
        <taxon>Methanobacteriati</taxon>
        <taxon>Methanobacteriota</taxon>
        <taxon>Stenosarchaea group</taxon>
        <taxon>Halobacteria</taxon>
        <taxon>Halobacteriales</taxon>
        <taxon>Haloferacaceae</taxon>
        <taxon>Halorubrum</taxon>
        <taxon>Halorubrum distributum group</taxon>
    </lineage>
</organism>